<sequence>MGRGRLVFAGIAGLGFFGLGYLAGRSADANDASEGDAHHASAGEGKQGSRGGAGTADGRAATKSGTRTVSQEQALSRRVVGMMSDGKLTIPGVDFRGDSLQPGEQVKEFFDLSDEEFEAMKEMGRERLRKREDHEQSLAKIREASEDRMIFDVPADPGFAEAQRAEFGEEVRKVFGRDVAAALQLSIDQAYREFEFPRHVNYSLKWRENTVADNAPPEIRAMLEGMHDFKIGVNTNEDGSYMTDAQGMILQGASSSSGSLNVNDTKEGRFVPRYHYLWERGNGDR</sequence>
<evidence type="ECO:0000313" key="3">
    <source>
        <dbReference type="Proteomes" id="UP001320876"/>
    </source>
</evidence>
<dbReference type="Proteomes" id="UP001320876">
    <property type="component" value="Unassembled WGS sequence"/>
</dbReference>
<dbReference type="EMBL" id="JAPDDT010000012">
    <property type="protein sequence ID" value="MCW1925073.1"/>
    <property type="molecule type" value="Genomic_DNA"/>
</dbReference>
<gene>
    <name evidence="2" type="ORF">OKA05_21105</name>
</gene>
<protein>
    <submittedName>
        <fullName evidence="2">Uncharacterized protein</fullName>
    </submittedName>
</protein>
<name>A0ABT3GNH8_9BACT</name>
<keyword evidence="3" id="KW-1185">Reference proteome</keyword>
<comment type="caution">
    <text evidence="2">The sequence shown here is derived from an EMBL/GenBank/DDBJ whole genome shotgun (WGS) entry which is preliminary data.</text>
</comment>
<feature type="region of interest" description="Disordered" evidence="1">
    <location>
        <begin position="29"/>
        <end position="78"/>
    </location>
</feature>
<organism evidence="2 3">
    <name type="scientific">Luteolibacter arcticus</name>
    <dbReference type="NCBI Taxonomy" id="1581411"/>
    <lineage>
        <taxon>Bacteria</taxon>
        <taxon>Pseudomonadati</taxon>
        <taxon>Verrucomicrobiota</taxon>
        <taxon>Verrucomicrobiia</taxon>
        <taxon>Verrucomicrobiales</taxon>
        <taxon>Verrucomicrobiaceae</taxon>
        <taxon>Luteolibacter</taxon>
    </lineage>
</organism>
<accession>A0ABT3GNH8</accession>
<evidence type="ECO:0000313" key="2">
    <source>
        <dbReference type="EMBL" id="MCW1925073.1"/>
    </source>
</evidence>
<feature type="compositionally biased region" description="Gly residues" evidence="1">
    <location>
        <begin position="45"/>
        <end position="55"/>
    </location>
</feature>
<reference evidence="2 3" key="1">
    <citation type="submission" date="2022-10" db="EMBL/GenBank/DDBJ databases">
        <title>Luteolibacter arcticus strain CCTCC AB 2014275, whole genome shotgun sequencing project.</title>
        <authorList>
            <person name="Zhao G."/>
            <person name="Shen L."/>
        </authorList>
    </citation>
    <scope>NUCLEOTIDE SEQUENCE [LARGE SCALE GENOMIC DNA]</scope>
    <source>
        <strain evidence="2 3">CCTCC AB 2014275</strain>
    </source>
</reference>
<evidence type="ECO:0000256" key="1">
    <source>
        <dbReference type="SAM" id="MobiDB-lite"/>
    </source>
</evidence>
<feature type="compositionally biased region" description="Polar residues" evidence="1">
    <location>
        <begin position="63"/>
        <end position="74"/>
    </location>
</feature>
<proteinExistence type="predicted"/>
<dbReference type="RefSeq" id="WP_264489181.1">
    <property type="nucleotide sequence ID" value="NZ_JAPDDT010000012.1"/>
</dbReference>